<dbReference type="Pfam" id="PF11152">
    <property type="entry name" value="CCB2_CCB4"/>
    <property type="match status" value="1"/>
</dbReference>
<evidence type="ECO:0000313" key="3">
    <source>
        <dbReference type="Proteomes" id="UP001279734"/>
    </source>
</evidence>
<reference evidence="2" key="1">
    <citation type="submission" date="2023-05" db="EMBL/GenBank/DDBJ databases">
        <title>Nepenthes gracilis genome sequencing.</title>
        <authorList>
            <person name="Fukushima K."/>
        </authorList>
    </citation>
    <scope>NUCLEOTIDE SEQUENCE</scope>
    <source>
        <strain evidence="2">SING2019-196</strain>
    </source>
</reference>
<gene>
    <name evidence="2" type="ORF">Nepgr_010855</name>
</gene>
<evidence type="ECO:0000256" key="1">
    <source>
        <dbReference type="SAM" id="MobiDB-lite"/>
    </source>
</evidence>
<feature type="compositionally biased region" description="Basic and acidic residues" evidence="1">
    <location>
        <begin position="577"/>
        <end position="588"/>
    </location>
</feature>
<dbReference type="EMBL" id="BSYO01000008">
    <property type="protein sequence ID" value="GMH09015.1"/>
    <property type="molecule type" value="Genomic_DNA"/>
</dbReference>
<dbReference type="Proteomes" id="UP001279734">
    <property type="component" value="Unassembled WGS sequence"/>
</dbReference>
<dbReference type="InterPro" id="IPR021325">
    <property type="entry name" value="CCB2/CCB4"/>
</dbReference>
<evidence type="ECO:0000313" key="2">
    <source>
        <dbReference type="EMBL" id="GMH09015.1"/>
    </source>
</evidence>
<dbReference type="AlphaFoldDB" id="A0AAD3XLQ9"/>
<feature type="region of interest" description="Disordered" evidence="1">
    <location>
        <begin position="507"/>
        <end position="588"/>
    </location>
</feature>
<protein>
    <recommendedName>
        <fullName evidence="4">Protein COFACTOR ASSEMBLY OF COMPLEX C SUBUNIT B CCB2, chloroplastic</fullName>
    </recommendedName>
</protein>
<proteinExistence type="predicted"/>
<dbReference type="GO" id="GO:0010190">
    <property type="term" value="P:cytochrome b6f complex assembly"/>
    <property type="evidence" value="ECO:0007669"/>
    <property type="project" value="InterPro"/>
</dbReference>
<evidence type="ECO:0008006" key="4">
    <source>
        <dbReference type="Google" id="ProtNLM"/>
    </source>
</evidence>
<name>A0AAD3XLQ9_NEPGR</name>
<comment type="caution">
    <text evidence="2">The sequence shown here is derived from an EMBL/GenBank/DDBJ whole genome shotgun (WGS) entry which is preliminary data.</text>
</comment>
<feature type="region of interest" description="Disordered" evidence="1">
    <location>
        <begin position="637"/>
        <end position="660"/>
    </location>
</feature>
<keyword evidence="3" id="KW-1185">Reference proteome</keyword>
<organism evidence="2 3">
    <name type="scientific">Nepenthes gracilis</name>
    <name type="common">Slender pitcher plant</name>
    <dbReference type="NCBI Taxonomy" id="150966"/>
    <lineage>
        <taxon>Eukaryota</taxon>
        <taxon>Viridiplantae</taxon>
        <taxon>Streptophyta</taxon>
        <taxon>Embryophyta</taxon>
        <taxon>Tracheophyta</taxon>
        <taxon>Spermatophyta</taxon>
        <taxon>Magnoliopsida</taxon>
        <taxon>eudicotyledons</taxon>
        <taxon>Gunneridae</taxon>
        <taxon>Pentapetalae</taxon>
        <taxon>Caryophyllales</taxon>
        <taxon>Nepenthaceae</taxon>
        <taxon>Nepenthes</taxon>
    </lineage>
</organism>
<feature type="compositionally biased region" description="Basic residues" evidence="1">
    <location>
        <begin position="552"/>
        <end position="563"/>
    </location>
</feature>
<dbReference type="PANTHER" id="PTHR36403:SF1">
    <property type="entry name" value="PROTEIN COFACTOR ASSEMBLY OF COMPLEX C SUBUNIT B CCB2, CHLOROPLASTIC"/>
    <property type="match status" value="1"/>
</dbReference>
<dbReference type="PANTHER" id="PTHR36403">
    <property type="entry name" value="PROTEIN COFACTOR ASSEMBLY OF COMPLEX C SUBUNIT B CCB2, CHLOROPLASTIC"/>
    <property type="match status" value="1"/>
</dbReference>
<dbReference type="InterPro" id="IPR044970">
    <property type="entry name" value="CCB2"/>
</dbReference>
<accession>A0AAD3XLQ9</accession>
<sequence>MGCLTMNQSLPLSPSFPSWHSVYFFHLRIPSLNVATRREVFKLSANGDSSRTTNAHQQLNLSVLRFTFGIPWLDESYLPRWIGYAFGSLILLNHFAGTKSSVTSAQLISEALGLSLAGFSATLPYLGMFLKGATPMDKITLPEGAEQIFVMSQNVSESLKEDLAWAAYVLLRNTNSVSVLIYVQDVLCVRGYWSKPDTVSRSHILDWFRSQIEKFGLSDTKDTLYFPQRADSGLEELLPQGTSSVLIQSVLPSSKQMVNKKEKAAGFLLLASSLSFAYSDKDRCWIGAIANKFRGSYCHIIILWYCYKGEEGSRSPHLKTDQLKHLPVVDLRKIGEISGNVNAVDDGIAMENQFETWNTCSRSPGPPLLYFFFFIVRFLGRQVHHRGFSSFVTLKDFPRKRSVRPYSVFLYSLDYPLLCVAPLLTACKRSFSPYPLRARSYGTQHWRPSWEAAKIGFSRLLRISSGLTSNLAMVNTRRAGGAAREASRGEGANPCLWVENHPTPCGASWPRRAGREQRSPAAAKDLLARGTPGPVASAASTRRVETGQSSGPRRKPRERRHSGPRGTTTTATIGGDSQKRSQEELARSRRAVRFEPYELRHYRRKEGRLPHREWRPDRKRMEPDCCAAVGGGANASISVFHGDRDKDAPPKVQDAQPVAV</sequence>